<feature type="domain" description="Pyridoxamine kinase/Phosphomethylpyrimidine kinase" evidence="7">
    <location>
        <begin position="113"/>
        <end position="193"/>
    </location>
</feature>
<dbReference type="CDD" id="cd01173">
    <property type="entry name" value="pyridoxal_pyridoxamine_kinase"/>
    <property type="match status" value="1"/>
</dbReference>
<keyword evidence="3" id="KW-0808">Transferase</keyword>
<dbReference type="GO" id="GO:0008478">
    <property type="term" value="F:pyridoxal kinase activity"/>
    <property type="evidence" value="ECO:0007669"/>
    <property type="project" value="UniProtKB-EC"/>
</dbReference>
<dbReference type="Pfam" id="PF08543">
    <property type="entry name" value="Phos_pyr_kin"/>
    <property type="match status" value="1"/>
</dbReference>
<proteinExistence type="inferred from homology"/>
<protein>
    <recommendedName>
        <fullName evidence="2">pyridoxal kinase</fullName>
        <ecNumber evidence="2">2.7.1.35</ecNumber>
    </recommendedName>
</protein>
<name>A0A316UNW7_9BASI</name>
<dbReference type="AlphaFoldDB" id="A0A316UNW7"/>
<dbReference type="Gene3D" id="3.40.1190.20">
    <property type="match status" value="1"/>
</dbReference>
<dbReference type="InterPro" id="IPR004625">
    <property type="entry name" value="PyrdxlKinase"/>
</dbReference>
<accession>A0A316UNW7</accession>
<dbReference type="EC" id="2.7.1.35" evidence="2"/>
<reference evidence="8 9" key="1">
    <citation type="journal article" date="2018" name="Mol. Biol. Evol.">
        <title>Broad Genomic Sampling Reveals a Smut Pathogenic Ancestry of the Fungal Clade Ustilaginomycotina.</title>
        <authorList>
            <person name="Kijpornyongpan T."/>
            <person name="Mondo S.J."/>
            <person name="Barry K."/>
            <person name="Sandor L."/>
            <person name="Lee J."/>
            <person name="Lipzen A."/>
            <person name="Pangilinan J."/>
            <person name="LaButti K."/>
            <person name="Hainaut M."/>
            <person name="Henrissat B."/>
            <person name="Grigoriev I.V."/>
            <person name="Spatafora J.W."/>
            <person name="Aime M.C."/>
        </authorList>
    </citation>
    <scope>NUCLEOTIDE SEQUENCE [LARGE SCALE GENOMIC DNA]</scope>
    <source>
        <strain evidence="8 9">MCA 5214</strain>
    </source>
</reference>
<dbReference type="OrthoDB" id="2104723at2759"/>
<evidence type="ECO:0000256" key="1">
    <source>
        <dbReference type="ARBA" id="ARBA00008805"/>
    </source>
</evidence>
<dbReference type="RefSeq" id="XP_025361266.1">
    <property type="nucleotide sequence ID" value="XM_025504019.1"/>
</dbReference>
<sequence length="295" mass="32113">MAANEAEPQRLLSVQSHVASGYVGNRSATFPLQLLGWDVDVINTVQFSNHTGYGRFRGSRFDEAHIRSLFSGLEENGLLKQSRLLSGYMPSPGVVHALRDAVERIRGVNPGLVYLCDPVMGDMGRGMYVDPNVLPAYRAVLPLASIVTPNQFEAQVLAEREIRDLPSLLEVLARIHDQGVEHVIITSVELPKEDLERMGVARRARLMDGETEVGSMVCVGSSRPTRASAEDTPLRPWFIEFPEIPGYFSGVGDLFAALTLGRYDEAQAGEVTPIARAAELAIASVQGVLARTTAA</sequence>
<keyword evidence="5 8" id="KW-0418">Kinase</keyword>
<evidence type="ECO:0000256" key="4">
    <source>
        <dbReference type="ARBA" id="ARBA00022741"/>
    </source>
</evidence>
<evidence type="ECO:0000256" key="5">
    <source>
        <dbReference type="ARBA" id="ARBA00022777"/>
    </source>
</evidence>
<keyword evidence="4" id="KW-0547">Nucleotide-binding</keyword>
<evidence type="ECO:0000313" key="8">
    <source>
        <dbReference type="EMBL" id="PWN26654.1"/>
    </source>
</evidence>
<dbReference type="PANTHER" id="PTHR10534">
    <property type="entry name" value="PYRIDOXAL KINASE"/>
    <property type="match status" value="1"/>
</dbReference>
<evidence type="ECO:0000256" key="2">
    <source>
        <dbReference type="ARBA" id="ARBA00012104"/>
    </source>
</evidence>
<dbReference type="SUPFAM" id="SSF53613">
    <property type="entry name" value="Ribokinase-like"/>
    <property type="match status" value="1"/>
</dbReference>
<dbReference type="PANTHER" id="PTHR10534:SF2">
    <property type="entry name" value="PYRIDOXAL KINASE"/>
    <property type="match status" value="1"/>
</dbReference>
<dbReference type="InterPro" id="IPR029056">
    <property type="entry name" value="Ribokinase-like"/>
</dbReference>
<evidence type="ECO:0000256" key="3">
    <source>
        <dbReference type="ARBA" id="ARBA00022679"/>
    </source>
</evidence>
<dbReference type="Proteomes" id="UP000245884">
    <property type="component" value="Unassembled WGS sequence"/>
</dbReference>
<evidence type="ECO:0000259" key="7">
    <source>
        <dbReference type="Pfam" id="PF08543"/>
    </source>
</evidence>
<dbReference type="GO" id="GO:0005524">
    <property type="term" value="F:ATP binding"/>
    <property type="evidence" value="ECO:0007669"/>
    <property type="project" value="UniProtKB-KW"/>
</dbReference>
<evidence type="ECO:0000256" key="6">
    <source>
        <dbReference type="ARBA" id="ARBA00022840"/>
    </source>
</evidence>
<feature type="non-terminal residue" evidence="8">
    <location>
        <position position="295"/>
    </location>
</feature>
<dbReference type="EMBL" id="KZ819671">
    <property type="protein sequence ID" value="PWN26654.1"/>
    <property type="molecule type" value="Genomic_DNA"/>
</dbReference>
<dbReference type="STRING" id="1569628.A0A316UNW7"/>
<dbReference type="InterPro" id="IPR013749">
    <property type="entry name" value="PM/HMP-P_kinase-1"/>
</dbReference>
<dbReference type="NCBIfam" id="TIGR00687">
    <property type="entry name" value="pyridox_kin"/>
    <property type="match status" value="1"/>
</dbReference>
<dbReference type="GO" id="GO:0005829">
    <property type="term" value="C:cytosol"/>
    <property type="evidence" value="ECO:0007669"/>
    <property type="project" value="TreeGrafter"/>
</dbReference>
<organism evidence="8 9">
    <name type="scientific">Jaminaea rosea</name>
    <dbReference type="NCBI Taxonomy" id="1569628"/>
    <lineage>
        <taxon>Eukaryota</taxon>
        <taxon>Fungi</taxon>
        <taxon>Dikarya</taxon>
        <taxon>Basidiomycota</taxon>
        <taxon>Ustilaginomycotina</taxon>
        <taxon>Exobasidiomycetes</taxon>
        <taxon>Microstromatales</taxon>
        <taxon>Microstromatales incertae sedis</taxon>
        <taxon>Jaminaea</taxon>
    </lineage>
</organism>
<dbReference type="GO" id="GO:0009443">
    <property type="term" value="P:pyridoxal 5'-phosphate salvage"/>
    <property type="evidence" value="ECO:0007669"/>
    <property type="project" value="InterPro"/>
</dbReference>
<gene>
    <name evidence="8" type="ORF">BDZ90DRAFT_208667</name>
</gene>
<comment type="similarity">
    <text evidence="1">Belongs to the pyridoxine kinase family.</text>
</comment>
<evidence type="ECO:0000313" key="9">
    <source>
        <dbReference type="Proteomes" id="UP000245884"/>
    </source>
</evidence>
<dbReference type="GeneID" id="37025842"/>
<keyword evidence="9" id="KW-1185">Reference proteome</keyword>
<keyword evidence="6" id="KW-0067">ATP-binding</keyword>